<comment type="caution">
    <text evidence="2">The sequence shown here is derived from an EMBL/GenBank/DDBJ whole genome shotgun (WGS) entry which is preliminary data.</text>
</comment>
<sequence>MSTEWSETPLYDQLIAERSGRGPAEFEGHETWDESEEAREAYARGVAEAQATWRDFWGPSATITFPTQATEPPAEQQPKRRKSKGRGSS</sequence>
<dbReference type="Proteomes" id="UP000256485">
    <property type="component" value="Unassembled WGS sequence"/>
</dbReference>
<keyword evidence="3" id="KW-1185">Reference proteome</keyword>
<evidence type="ECO:0000256" key="1">
    <source>
        <dbReference type="SAM" id="MobiDB-lite"/>
    </source>
</evidence>
<feature type="region of interest" description="Disordered" evidence="1">
    <location>
        <begin position="1"/>
        <end position="41"/>
    </location>
</feature>
<organism evidence="2 3">
    <name type="scientific">Thermasporomyces composti</name>
    <dbReference type="NCBI Taxonomy" id="696763"/>
    <lineage>
        <taxon>Bacteria</taxon>
        <taxon>Bacillati</taxon>
        <taxon>Actinomycetota</taxon>
        <taxon>Actinomycetes</taxon>
        <taxon>Propionibacteriales</taxon>
        <taxon>Nocardioidaceae</taxon>
        <taxon>Thermasporomyces</taxon>
    </lineage>
</organism>
<gene>
    <name evidence="2" type="ORF">DFJ64_1730</name>
</gene>
<evidence type="ECO:0000313" key="2">
    <source>
        <dbReference type="EMBL" id="REF36324.1"/>
    </source>
</evidence>
<dbReference type="AlphaFoldDB" id="A0A3D9VDU1"/>
<evidence type="ECO:0000313" key="3">
    <source>
        <dbReference type="Proteomes" id="UP000256485"/>
    </source>
</evidence>
<reference evidence="2 3" key="1">
    <citation type="submission" date="2018-08" db="EMBL/GenBank/DDBJ databases">
        <title>Sequencing the genomes of 1000 actinobacteria strains.</title>
        <authorList>
            <person name="Klenk H.-P."/>
        </authorList>
    </citation>
    <scope>NUCLEOTIDE SEQUENCE [LARGE SCALE GENOMIC DNA]</scope>
    <source>
        <strain evidence="2 3">DSM 22891</strain>
    </source>
</reference>
<proteinExistence type="predicted"/>
<accession>A0A3D9VDU1</accession>
<feature type="compositionally biased region" description="Basic residues" evidence="1">
    <location>
        <begin position="79"/>
        <end position="89"/>
    </location>
</feature>
<protein>
    <submittedName>
        <fullName evidence="2">Uncharacterized protein</fullName>
    </submittedName>
</protein>
<feature type="compositionally biased region" description="Polar residues" evidence="1">
    <location>
        <begin position="61"/>
        <end position="70"/>
    </location>
</feature>
<dbReference type="OrthoDB" id="9909211at2"/>
<feature type="region of interest" description="Disordered" evidence="1">
    <location>
        <begin position="57"/>
        <end position="89"/>
    </location>
</feature>
<dbReference type="EMBL" id="QTUC01000001">
    <property type="protein sequence ID" value="REF36324.1"/>
    <property type="molecule type" value="Genomic_DNA"/>
</dbReference>
<feature type="compositionally biased region" description="Basic and acidic residues" evidence="1">
    <location>
        <begin position="18"/>
        <end position="41"/>
    </location>
</feature>
<name>A0A3D9VDU1_THECX</name>
<dbReference type="RefSeq" id="WP_115849980.1">
    <property type="nucleotide sequence ID" value="NZ_QTUC01000001.1"/>
</dbReference>